<protein>
    <submittedName>
        <fullName evidence="5">AraC family transcriptional regulator</fullName>
    </submittedName>
</protein>
<dbReference type="PANTHER" id="PTHR46796:SF7">
    <property type="entry name" value="ARAC FAMILY TRANSCRIPTIONAL REGULATOR"/>
    <property type="match status" value="1"/>
</dbReference>
<dbReference type="GO" id="GO:0003700">
    <property type="term" value="F:DNA-binding transcription factor activity"/>
    <property type="evidence" value="ECO:0007669"/>
    <property type="project" value="InterPro"/>
</dbReference>
<evidence type="ECO:0000313" key="6">
    <source>
        <dbReference type="Proteomes" id="UP000291562"/>
    </source>
</evidence>
<dbReference type="RefSeq" id="WP_129832384.1">
    <property type="nucleotide sequence ID" value="NZ_CP035704.1"/>
</dbReference>
<dbReference type="KEGG" id="xbc:ELE36_06950"/>
<sequence>MIEVKAVRITSGRNISVTPLADGLPREQGDHVRVLLCERHSRVSVPAGMTGLWCPLSSGIWVEALGSRFFVKRGSVYTSDPDYTHEINVPMRGMSIAVLARHSVWAQLTSSCSESIGSLPVVFPANHVMPVGSRLALLQLVRRLLDRADTTDSRASEHFGQMMMQMQQCFLPLLQRCPGSSVARRSQIFLRLQRARHLIQTSPSRGIDITTLGKLTNYSANQLIRLFRLVFGETPYASLLRVRVEYAQRLIRDTEMDISEVSRISGFENRTSFSRAFKIHSGGTASEFRTSLRQ</sequence>
<proteinExistence type="predicted"/>
<evidence type="ECO:0000256" key="1">
    <source>
        <dbReference type="ARBA" id="ARBA00023015"/>
    </source>
</evidence>
<dbReference type="InterPro" id="IPR009057">
    <property type="entry name" value="Homeodomain-like_sf"/>
</dbReference>
<dbReference type="GO" id="GO:0043565">
    <property type="term" value="F:sequence-specific DNA binding"/>
    <property type="evidence" value="ECO:0007669"/>
    <property type="project" value="InterPro"/>
</dbReference>
<name>A0A411HHY8_9GAMM</name>
<dbReference type="InterPro" id="IPR018060">
    <property type="entry name" value="HTH_AraC"/>
</dbReference>
<evidence type="ECO:0000256" key="2">
    <source>
        <dbReference type="ARBA" id="ARBA00023125"/>
    </source>
</evidence>
<dbReference type="Proteomes" id="UP000291562">
    <property type="component" value="Chromosome"/>
</dbReference>
<evidence type="ECO:0000259" key="4">
    <source>
        <dbReference type="PROSITE" id="PS01124"/>
    </source>
</evidence>
<organism evidence="5 6">
    <name type="scientific">Pseudolysobacter antarcticus</name>
    <dbReference type="NCBI Taxonomy" id="2511995"/>
    <lineage>
        <taxon>Bacteria</taxon>
        <taxon>Pseudomonadati</taxon>
        <taxon>Pseudomonadota</taxon>
        <taxon>Gammaproteobacteria</taxon>
        <taxon>Lysobacterales</taxon>
        <taxon>Rhodanobacteraceae</taxon>
        <taxon>Pseudolysobacter</taxon>
    </lineage>
</organism>
<dbReference type="OrthoDB" id="6053579at2"/>
<reference evidence="5 6" key="1">
    <citation type="submission" date="2019-01" db="EMBL/GenBank/DDBJ databases">
        <title>Pseudolysobacter antarctica gen. nov., sp. nov., isolated from Fildes Peninsula, Antarctica.</title>
        <authorList>
            <person name="Wei Z."/>
            <person name="Peng F."/>
        </authorList>
    </citation>
    <scope>NUCLEOTIDE SEQUENCE [LARGE SCALE GENOMIC DNA]</scope>
    <source>
        <strain evidence="5 6">AQ6-296</strain>
    </source>
</reference>
<dbReference type="PROSITE" id="PS01124">
    <property type="entry name" value="HTH_ARAC_FAMILY_2"/>
    <property type="match status" value="1"/>
</dbReference>
<keyword evidence="2" id="KW-0238">DNA-binding</keyword>
<gene>
    <name evidence="5" type="ORF">ELE36_06950</name>
</gene>
<dbReference type="EMBL" id="CP035704">
    <property type="protein sequence ID" value="QBB70125.1"/>
    <property type="molecule type" value="Genomic_DNA"/>
</dbReference>
<evidence type="ECO:0000313" key="5">
    <source>
        <dbReference type="EMBL" id="QBB70125.1"/>
    </source>
</evidence>
<evidence type="ECO:0000256" key="3">
    <source>
        <dbReference type="ARBA" id="ARBA00023163"/>
    </source>
</evidence>
<keyword evidence="6" id="KW-1185">Reference proteome</keyword>
<accession>A0A411HHY8</accession>
<dbReference type="InterPro" id="IPR050204">
    <property type="entry name" value="AraC_XylS_family_regulators"/>
</dbReference>
<dbReference type="Gene3D" id="1.10.10.60">
    <property type="entry name" value="Homeodomain-like"/>
    <property type="match status" value="2"/>
</dbReference>
<dbReference type="Pfam" id="PF12833">
    <property type="entry name" value="HTH_18"/>
    <property type="match status" value="1"/>
</dbReference>
<dbReference type="PANTHER" id="PTHR46796">
    <property type="entry name" value="HTH-TYPE TRANSCRIPTIONAL ACTIVATOR RHAS-RELATED"/>
    <property type="match status" value="1"/>
</dbReference>
<feature type="domain" description="HTH araC/xylS-type" evidence="4">
    <location>
        <begin position="193"/>
        <end position="291"/>
    </location>
</feature>
<keyword evidence="3" id="KW-0804">Transcription</keyword>
<dbReference type="AlphaFoldDB" id="A0A411HHY8"/>
<keyword evidence="1" id="KW-0805">Transcription regulation</keyword>
<dbReference type="SMART" id="SM00342">
    <property type="entry name" value="HTH_ARAC"/>
    <property type="match status" value="1"/>
</dbReference>
<dbReference type="SUPFAM" id="SSF46689">
    <property type="entry name" value="Homeodomain-like"/>
    <property type="match status" value="2"/>
</dbReference>